<evidence type="ECO:0000313" key="2">
    <source>
        <dbReference type="Proteomes" id="UP000799092"/>
    </source>
</evidence>
<dbReference type="Pfam" id="PF04402">
    <property type="entry name" value="SIMPL"/>
    <property type="match status" value="1"/>
</dbReference>
<dbReference type="GO" id="GO:0006974">
    <property type="term" value="P:DNA damage response"/>
    <property type="evidence" value="ECO:0007669"/>
    <property type="project" value="TreeGrafter"/>
</dbReference>
<proteinExistence type="predicted"/>
<sequence length="218" mass="24418">MHYPPVSMMNKRSMILFGNSILSIDPNIAEIKLGVVTEELELKTAQQKNAGIIQQIINSIIELGISEEKINTSEYTIYPRYDYVDGIQKFKGYQVKHILNITITNLDKTGVIIDTAVGIGANEVENINFIVKNKDSYYQRALAMALEDTLVKAQTIANTLRLNLDPKPVKITEQSTEQPLVPYQPAISSELVDGSSTPIQPGRIDIEARIEVEFLYFS</sequence>
<reference evidence="1" key="1">
    <citation type="submission" date="2019-11" db="EMBL/GenBank/DDBJ databases">
        <authorList>
            <person name="Li J."/>
        </authorList>
    </citation>
    <scope>NUCLEOTIDE SEQUENCE</scope>
    <source>
        <strain evidence="1">B6B</strain>
    </source>
</reference>
<organism evidence="1 2">
    <name type="scientific">Aquibacillus halophilus</name>
    <dbReference type="NCBI Taxonomy" id="930132"/>
    <lineage>
        <taxon>Bacteria</taxon>
        <taxon>Bacillati</taxon>
        <taxon>Bacillota</taxon>
        <taxon>Bacilli</taxon>
        <taxon>Bacillales</taxon>
        <taxon>Bacillaceae</taxon>
        <taxon>Aquibacillus</taxon>
    </lineage>
</organism>
<dbReference type="InterPro" id="IPR007497">
    <property type="entry name" value="SIMPL/DUF541"/>
</dbReference>
<dbReference type="OrthoDB" id="9785192at2"/>
<protein>
    <submittedName>
        <fullName evidence="1">DUF541 domain-containing protein</fullName>
    </submittedName>
</protein>
<dbReference type="PANTHER" id="PTHR34387:SF1">
    <property type="entry name" value="PERIPLASMIC IMMUNOGENIC PROTEIN"/>
    <property type="match status" value="1"/>
</dbReference>
<comment type="caution">
    <text evidence="1">The sequence shown here is derived from an EMBL/GenBank/DDBJ whole genome shotgun (WGS) entry which is preliminary data.</text>
</comment>
<dbReference type="InterPro" id="IPR052022">
    <property type="entry name" value="26kDa_periplasmic_antigen"/>
</dbReference>
<dbReference type="Proteomes" id="UP000799092">
    <property type="component" value="Unassembled WGS sequence"/>
</dbReference>
<evidence type="ECO:0000313" key="1">
    <source>
        <dbReference type="EMBL" id="MRH41755.1"/>
    </source>
</evidence>
<gene>
    <name evidence="1" type="ORF">GH741_03590</name>
</gene>
<dbReference type="EMBL" id="WJNG01000002">
    <property type="protein sequence ID" value="MRH41755.1"/>
    <property type="molecule type" value="Genomic_DNA"/>
</dbReference>
<dbReference type="Gene3D" id="3.30.110.170">
    <property type="entry name" value="Protein of unknown function (DUF541), domain 1"/>
    <property type="match status" value="1"/>
</dbReference>
<dbReference type="AlphaFoldDB" id="A0A6A8D7M8"/>
<name>A0A6A8D7M8_9BACI</name>
<keyword evidence="2" id="KW-1185">Reference proteome</keyword>
<dbReference type="Gene3D" id="3.30.70.2970">
    <property type="entry name" value="Protein of unknown function (DUF541), domain 2"/>
    <property type="match status" value="1"/>
</dbReference>
<accession>A0A6A8D7M8</accession>
<dbReference type="PANTHER" id="PTHR34387">
    <property type="entry name" value="SLR1258 PROTEIN"/>
    <property type="match status" value="1"/>
</dbReference>